<feature type="domain" description="Isochorismatase-like" evidence="2">
    <location>
        <begin position="20"/>
        <end position="159"/>
    </location>
</feature>
<dbReference type="EC" id="3.5.2.19" evidence="3"/>
<dbReference type="Pfam" id="PF00857">
    <property type="entry name" value="Isochorismatase"/>
    <property type="match status" value="1"/>
</dbReference>
<dbReference type="PANTHER" id="PTHR43540">
    <property type="entry name" value="PEROXYUREIDOACRYLATE/UREIDOACRYLATE AMIDOHYDROLASE-RELATED"/>
    <property type="match status" value="1"/>
</dbReference>
<gene>
    <name evidence="3" type="primary">sttH</name>
    <name evidence="3" type="ORF">Fuma_04577</name>
</gene>
<dbReference type="EMBL" id="CP017641">
    <property type="protein sequence ID" value="APZ94926.1"/>
    <property type="molecule type" value="Genomic_DNA"/>
</dbReference>
<protein>
    <submittedName>
        <fullName evidence="3">Streptothricin hydrolase</fullName>
        <ecNumber evidence="3">3.5.2.19</ecNumber>
    </submittedName>
</protein>
<keyword evidence="4" id="KW-1185">Reference proteome</keyword>
<dbReference type="CDD" id="cd01014">
    <property type="entry name" value="nicotinamidase_related"/>
    <property type="match status" value="1"/>
</dbReference>
<dbReference type="SUPFAM" id="SSF52499">
    <property type="entry name" value="Isochorismatase-like hydrolases"/>
    <property type="match status" value="1"/>
</dbReference>
<dbReference type="GO" id="GO:0016787">
    <property type="term" value="F:hydrolase activity"/>
    <property type="evidence" value="ECO:0007669"/>
    <property type="project" value="UniProtKB-KW"/>
</dbReference>
<evidence type="ECO:0000313" key="4">
    <source>
        <dbReference type="Proteomes" id="UP000187735"/>
    </source>
</evidence>
<dbReference type="OrthoDB" id="257098at2"/>
<evidence type="ECO:0000259" key="2">
    <source>
        <dbReference type="Pfam" id="PF00857"/>
    </source>
</evidence>
<dbReference type="RefSeq" id="WP_077026157.1">
    <property type="nucleotide sequence ID" value="NZ_CP017641.1"/>
</dbReference>
<dbReference type="InterPro" id="IPR050272">
    <property type="entry name" value="Isochorismatase-like_hydrls"/>
</dbReference>
<accession>A0A1P8WLJ9</accession>
<dbReference type="InterPro" id="IPR036380">
    <property type="entry name" value="Isochorismatase-like_sf"/>
</dbReference>
<proteinExistence type="predicted"/>
<organism evidence="3 4">
    <name type="scientific">Fuerstiella marisgermanici</name>
    <dbReference type="NCBI Taxonomy" id="1891926"/>
    <lineage>
        <taxon>Bacteria</taxon>
        <taxon>Pseudomonadati</taxon>
        <taxon>Planctomycetota</taxon>
        <taxon>Planctomycetia</taxon>
        <taxon>Planctomycetales</taxon>
        <taxon>Planctomycetaceae</taxon>
        <taxon>Fuerstiella</taxon>
    </lineage>
</organism>
<evidence type="ECO:0000256" key="1">
    <source>
        <dbReference type="ARBA" id="ARBA00022801"/>
    </source>
</evidence>
<reference evidence="3 4" key="1">
    <citation type="journal article" date="2016" name="Front. Microbiol.">
        <title>Fuerstia marisgermanicae gen. nov., sp. nov., an Unusual Member of the Phylum Planctomycetes from the German Wadden Sea.</title>
        <authorList>
            <person name="Kohn T."/>
            <person name="Heuer A."/>
            <person name="Jogler M."/>
            <person name="Vollmers J."/>
            <person name="Boedeker C."/>
            <person name="Bunk B."/>
            <person name="Rast P."/>
            <person name="Borchert D."/>
            <person name="Glockner I."/>
            <person name="Freese H.M."/>
            <person name="Klenk H.P."/>
            <person name="Overmann J."/>
            <person name="Kaster A.K."/>
            <person name="Rohde M."/>
            <person name="Wiegand S."/>
            <person name="Jogler C."/>
        </authorList>
    </citation>
    <scope>NUCLEOTIDE SEQUENCE [LARGE SCALE GENOMIC DNA]</scope>
    <source>
        <strain evidence="3 4">NH11</strain>
    </source>
</reference>
<dbReference type="Proteomes" id="UP000187735">
    <property type="component" value="Chromosome"/>
</dbReference>
<dbReference type="PANTHER" id="PTHR43540:SF15">
    <property type="entry name" value="BLR5631 PROTEIN"/>
    <property type="match status" value="1"/>
</dbReference>
<dbReference type="Gene3D" id="3.40.50.850">
    <property type="entry name" value="Isochorismatase-like"/>
    <property type="match status" value="1"/>
</dbReference>
<sequence length="196" mass="20421">MPTIRDIVGLPSVPPSLSDSALVMIDCQNTYREGVMQLEGVEEAMERAAALLARAREAGVPVFHIQHDAGVGSPYDITADSGQIADVVAPVGDEPVVVKNFPDSFAATDLQQQLDATGKKNLVLAGFMSHMCVNSTARSGFDKGYAVSIVENATATRALPDGKGGLLSAADVQKASLCGLADLVAIIVDDANQIPD</sequence>
<keyword evidence="1 3" id="KW-0378">Hydrolase</keyword>
<name>A0A1P8WLJ9_9PLAN</name>
<dbReference type="AlphaFoldDB" id="A0A1P8WLJ9"/>
<dbReference type="InterPro" id="IPR000868">
    <property type="entry name" value="Isochorismatase-like_dom"/>
</dbReference>
<evidence type="ECO:0000313" key="3">
    <source>
        <dbReference type="EMBL" id="APZ94926.1"/>
    </source>
</evidence>
<dbReference type="STRING" id="1891926.Fuma_04577"/>
<dbReference type="KEGG" id="fmr:Fuma_04577"/>